<dbReference type="EMBL" id="LBSM01000001">
    <property type="protein sequence ID" value="KKQ18820.1"/>
    <property type="molecule type" value="Genomic_DNA"/>
</dbReference>
<organism evidence="7 8">
    <name type="scientific">Berkelbacteria bacterium GW2011_GWA1_36_9</name>
    <dbReference type="NCBI Taxonomy" id="1618331"/>
    <lineage>
        <taxon>Bacteria</taxon>
        <taxon>Candidatus Berkelbacteria</taxon>
    </lineage>
</organism>
<dbReference type="SUPFAM" id="SSF54523">
    <property type="entry name" value="Pili subunits"/>
    <property type="match status" value="1"/>
</dbReference>
<dbReference type="PRINTS" id="PR00885">
    <property type="entry name" value="BCTERIALGSPH"/>
</dbReference>
<gene>
    <name evidence="7" type="ORF">US31_C0001G0007</name>
</gene>
<dbReference type="InterPro" id="IPR045584">
    <property type="entry name" value="Pilin-like"/>
</dbReference>
<dbReference type="Proteomes" id="UP000034508">
    <property type="component" value="Unassembled WGS sequence"/>
</dbReference>
<comment type="subcellular location">
    <subcellularLocation>
        <location evidence="1">Membrane</location>
        <topology evidence="1">Single-pass membrane protein</topology>
    </subcellularLocation>
</comment>
<evidence type="ECO:0008006" key="9">
    <source>
        <dbReference type="Google" id="ProtNLM"/>
    </source>
</evidence>
<evidence type="ECO:0000256" key="2">
    <source>
        <dbReference type="ARBA" id="ARBA00022481"/>
    </source>
</evidence>
<dbReference type="PATRIC" id="fig|1618331.3.peg.7"/>
<dbReference type="GO" id="GO:0015627">
    <property type="term" value="C:type II protein secretion system complex"/>
    <property type="evidence" value="ECO:0007669"/>
    <property type="project" value="InterPro"/>
</dbReference>
<dbReference type="InterPro" id="IPR002416">
    <property type="entry name" value="T2SS_protein-GspH"/>
</dbReference>
<sequence>MTKTIRRGFTLIELLVVIAIIGILAAMILVALGSARQKARAASGKASLSSVAGALTLCLNDGGLVQIPTGATSFPQLGTEGGSICRKNLVDGTERYPKLPIGNPGWVWTGLEGANNSDSVVITASCSDTFCGSNIFSSTKVSGSTFSSTQSSALSMNYFSPNRNINNAPGGNVSPVTFILKFNTTPNTPPTCPASIGSTPLPTVTFSKDPMTPTYTCSYAADFTTVPDGDYTVTMSGSTASSTASYSWNLHIQ</sequence>
<keyword evidence="4 6" id="KW-1133">Transmembrane helix</keyword>
<dbReference type="Gene3D" id="3.30.700.10">
    <property type="entry name" value="Glycoprotein, Type 4 Pilin"/>
    <property type="match status" value="1"/>
</dbReference>
<evidence type="ECO:0000256" key="4">
    <source>
        <dbReference type="ARBA" id="ARBA00022989"/>
    </source>
</evidence>
<evidence type="ECO:0000256" key="3">
    <source>
        <dbReference type="ARBA" id="ARBA00022692"/>
    </source>
</evidence>
<dbReference type="Pfam" id="PF07963">
    <property type="entry name" value="N_methyl"/>
    <property type="match status" value="1"/>
</dbReference>
<evidence type="ECO:0000256" key="1">
    <source>
        <dbReference type="ARBA" id="ARBA00004167"/>
    </source>
</evidence>
<proteinExistence type="predicted"/>
<protein>
    <recommendedName>
        <fullName evidence="9">Prepilin-type N-terminal cleavage/methylation domain-containing protein</fullName>
    </recommendedName>
</protein>
<dbReference type="PANTHER" id="PTHR30093">
    <property type="entry name" value="GENERAL SECRETION PATHWAY PROTEIN G"/>
    <property type="match status" value="1"/>
</dbReference>
<dbReference type="NCBIfam" id="TIGR02532">
    <property type="entry name" value="IV_pilin_GFxxxE"/>
    <property type="match status" value="1"/>
</dbReference>
<keyword evidence="3 6" id="KW-0812">Transmembrane</keyword>
<evidence type="ECO:0000313" key="7">
    <source>
        <dbReference type="EMBL" id="KKQ18820.1"/>
    </source>
</evidence>
<dbReference type="GO" id="GO:0016020">
    <property type="term" value="C:membrane"/>
    <property type="evidence" value="ECO:0007669"/>
    <property type="project" value="UniProtKB-SubCell"/>
</dbReference>
<dbReference type="InterPro" id="IPR012902">
    <property type="entry name" value="N_methyl_site"/>
</dbReference>
<dbReference type="GO" id="GO:0015628">
    <property type="term" value="P:protein secretion by the type II secretion system"/>
    <property type="evidence" value="ECO:0007669"/>
    <property type="project" value="InterPro"/>
</dbReference>
<name>A0A0G0FYF7_9BACT</name>
<keyword evidence="2" id="KW-0488">Methylation</keyword>
<accession>A0A0G0FYF7</accession>
<reference evidence="7 8" key="1">
    <citation type="journal article" date="2015" name="Nature">
        <title>rRNA introns, odd ribosomes, and small enigmatic genomes across a large radiation of phyla.</title>
        <authorList>
            <person name="Brown C.T."/>
            <person name="Hug L.A."/>
            <person name="Thomas B.C."/>
            <person name="Sharon I."/>
            <person name="Castelle C.J."/>
            <person name="Singh A."/>
            <person name="Wilkins M.J."/>
            <person name="Williams K.H."/>
            <person name="Banfield J.F."/>
        </authorList>
    </citation>
    <scope>NUCLEOTIDE SEQUENCE [LARGE SCALE GENOMIC DNA]</scope>
</reference>
<evidence type="ECO:0000313" key="8">
    <source>
        <dbReference type="Proteomes" id="UP000034508"/>
    </source>
</evidence>
<feature type="transmembrane region" description="Helical" evidence="6">
    <location>
        <begin position="12"/>
        <end position="33"/>
    </location>
</feature>
<keyword evidence="5 6" id="KW-0472">Membrane</keyword>
<dbReference type="AlphaFoldDB" id="A0A0G0FYF7"/>
<evidence type="ECO:0000256" key="6">
    <source>
        <dbReference type="SAM" id="Phobius"/>
    </source>
</evidence>
<evidence type="ECO:0000256" key="5">
    <source>
        <dbReference type="ARBA" id="ARBA00023136"/>
    </source>
</evidence>
<comment type="caution">
    <text evidence="7">The sequence shown here is derived from an EMBL/GenBank/DDBJ whole genome shotgun (WGS) entry which is preliminary data.</text>
</comment>
<dbReference type="PROSITE" id="PS00409">
    <property type="entry name" value="PROKAR_NTER_METHYL"/>
    <property type="match status" value="1"/>
</dbReference>